<evidence type="ECO:0000313" key="3">
    <source>
        <dbReference type="EMBL" id="MPL99145.1"/>
    </source>
</evidence>
<reference evidence="3" key="1">
    <citation type="submission" date="2019-08" db="EMBL/GenBank/DDBJ databases">
        <authorList>
            <person name="Kucharzyk K."/>
            <person name="Murdoch R.W."/>
            <person name="Higgins S."/>
            <person name="Loffler F."/>
        </authorList>
    </citation>
    <scope>NUCLEOTIDE SEQUENCE</scope>
</reference>
<proteinExistence type="predicted"/>
<name>A0A644W5T7_9ZZZZ</name>
<feature type="transmembrane region" description="Helical" evidence="1">
    <location>
        <begin position="142"/>
        <end position="158"/>
    </location>
</feature>
<dbReference type="Pfam" id="PF19762">
    <property type="entry name" value="DUF6249"/>
    <property type="match status" value="1"/>
</dbReference>
<feature type="transmembrane region" description="Helical" evidence="1">
    <location>
        <begin position="164"/>
        <end position="183"/>
    </location>
</feature>
<keyword evidence="1" id="KW-1133">Transmembrane helix</keyword>
<accession>A0A644W5T7</accession>
<dbReference type="InterPro" id="IPR046216">
    <property type="entry name" value="DUF6249"/>
</dbReference>
<protein>
    <recommendedName>
        <fullName evidence="2">DUF6249 domain-containing protein</fullName>
    </recommendedName>
</protein>
<dbReference type="AlphaFoldDB" id="A0A644W5T7"/>
<evidence type="ECO:0000259" key="2">
    <source>
        <dbReference type="Pfam" id="PF19762"/>
    </source>
</evidence>
<evidence type="ECO:0000256" key="1">
    <source>
        <dbReference type="SAM" id="Phobius"/>
    </source>
</evidence>
<feature type="transmembrane region" description="Helical" evidence="1">
    <location>
        <begin position="78"/>
        <end position="99"/>
    </location>
</feature>
<feature type="domain" description="DUF6249" evidence="2">
    <location>
        <begin position="80"/>
        <end position="188"/>
    </location>
</feature>
<comment type="caution">
    <text evidence="3">The sequence shown here is derived from an EMBL/GenBank/DDBJ whole genome shotgun (WGS) entry which is preliminary data.</text>
</comment>
<gene>
    <name evidence="3" type="ORF">SDC9_45361</name>
</gene>
<keyword evidence="1" id="KW-0812">Transmembrane</keyword>
<dbReference type="EMBL" id="VSSQ01000649">
    <property type="protein sequence ID" value="MPL99145.1"/>
    <property type="molecule type" value="Genomic_DNA"/>
</dbReference>
<organism evidence="3">
    <name type="scientific">bioreactor metagenome</name>
    <dbReference type="NCBI Taxonomy" id="1076179"/>
    <lineage>
        <taxon>unclassified sequences</taxon>
        <taxon>metagenomes</taxon>
        <taxon>ecological metagenomes</taxon>
    </lineage>
</organism>
<keyword evidence="1" id="KW-0472">Membrane</keyword>
<sequence length="202" mass="22895">MLVSIVLISTTSYIKAQNKQDSTTQKAPKTELTQAEKDSILFARLSPEQLMEIKRQELELESQKIEANSREDMPLNGLGIVMIVMLPFLFVITIVTINVRRKNAESKRKYELYMKSLEMGQTIPEHFFDEPQAGKASNLKRGIISLMVGIAFGLYVIIEKNTDLPFLMAALIPGFVGLGYLLVHFIEKPKNQHPAEKQDEQI</sequence>